<comment type="caution">
    <text evidence="2">The sequence shown here is derived from an EMBL/GenBank/DDBJ whole genome shotgun (WGS) entry which is preliminary data.</text>
</comment>
<organism evidence="2 3">
    <name type="scientific">Sphingomonas qilianensis</name>
    <dbReference type="NCBI Taxonomy" id="1736690"/>
    <lineage>
        <taxon>Bacteria</taxon>
        <taxon>Pseudomonadati</taxon>
        <taxon>Pseudomonadota</taxon>
        <taxon>Alphaproteobacteria</taxon>
        <taxon>Sphingomonadales</taxon>
        <taxon>Sphingomonadaceae</taxon>
        <taxon>Sphingomonas</taxon>
    </lineage>
</organism>
<dbReference type="Pfam" id="PF05685">
    <property type="entry name" value="Uma2"/>
    <property type="match status" value="1"/>
</dbReference>
<dbReference type="RefSeq" id="WP_345863237.1">
    <property type="nucleotide sequence ID" value="NZ_JBDIMF010000001.1"/>
</dbReference>
<dbReference type="GO" id="GO:0004519">
    <property type="term" value="F:endonuclease activity"/>
    <property type="evidence" value="ECO:0007669"/>
    <property type="project" value="UniProtKB-KW"/>
</dbReference>
<keyword evidence="3" id="KW-1185">Reference proteome</keyword>
<dbReference type="CDD" id="cd06260">
    <property type="entry name" value="DUF820-like"/>
    <property type="match status" value="1"/>
</dbReference>
<dbReference type="InterPro" id="IPR012296">
    <property type="entry name" value="Nuclease_put_TT1808"/>
</dbReference>
<proteinExistence type="predicted"/>
<accession>A0ABU9XRH1</accession>
<name>A0ABU9XRH1_9SPHN</name>
<protein>
    <submittedName>
        <fullName evidence="2">Uma2 family endonuclease</fullName>
    </submittedName>
</protein>
<evidence type="ECO:0000313" key="2">
    <source>
        <dbReference type="EMBL" id="MEN2785665.1"/>
    </source>
</evidence>
<evidence type="ECO:0000313" key="3">
    <source>
        <dbReference type="Proteomes" id="UP001404104"/>
    </source>
</evidence>
<gene>
    <name evidence="2" type="ORF">ABC969_04435</name>
</gene>
<feature type="domain" description="Putative restriction endonuclease" evidence="1">
    <location>
        <begin position="17"/>
        <end position="118"/>
    </location>
</feature>
<keyword evidence="2" id="KW-0255">Endonuclease</keyword>
<dbReference type="Gene3D" id="3.90.1570.10">
    <property type="entry name" value="tt1808, chain A"/>
    <property type="match status" value="1"/>
</dbReference>
<dbReference type="InterPro" id="IPR008538">
    <property type="entry name" value="Uma2"/>
</dbReference>
<dbReference type="SUPFAM" id="SSF52980">
    <property type="entry name" value="Restriction endonuclease-like"/>
    <property type="match status" value="1"/>
</dbReference>
<dbReference type="PANTHER" id="PTHR36558:SF1">
    <property type="entry name" value="RESTRICTION ENDONUCLEASE DOMAIN-CONTAINING PROTEIN-RELATED"/>
    <property type="match status" value="1"/>
</dbReference>
<keyword evidence="2" id="KW-0378">Hydrolase</keyword>
<dbReference type="InterPro" id="IPR011335">
    <property type="entry name" value="Restrct_endonuc-II-like"/>
</dbReference>
<keyword evidence="2" id="KW-0540">Nuclease</keyword>
<dbReference type="PANTHER" id="PTHR36558">
    <property type="entry name" value="GLR1098 PROTEIN"/>
    <property type="match status" value="1"/>
</dbReference>
<dbReference type="EMBL" id="JBDIMF010000001">
    <property type="protein sequence ID" value="MEN2785665.1"/>
    <property type="molecule type" value="Genomic_DNA"/>
</dbReference>
<dbReference type="Proteomes" id="UP001404104">
    <property type="component" value="Unassembled WGS sequence"/>
</dbReference>
<evidence type="ECO:0000259" key="1">
    <source>
        <dbReference type="Pfam" id="PF05685"/>
    </source>
</evidence>
<sequence>MAGCGSICGAANAAPTGQTWRPAHDQSIRKPDVSLFCNDRRDDDIRSYDDPRMLFEILSAGTPRTDLRTKPEEYKALDSVDTIVFVDTAAERLRIVQRTAAHGWRDMTYQEAADVPLPSLNMTLPHNEIFARG</sequence>
<reference evidence="2 3" key="1">
    <citation type="submission" date="2024-05" db="EMBL/GenBank/DDBJ databases">
        <authorList>
            <person name="Liu Q."/>
            <person name="Xin Y.-H."/>
        </authorList>
    </citation>
    <scope>NUCLEOTIDE SEQUENCE [LARGE SCALE GENOMIC DNA]</scope>
    <source>
        <strain evidence="2 3">CGMCC 1.15349</strain>
    </source>
</reference>